<dbReference type="Pfam" id="PF02611">
    <property type="entry name" value="CDH"/>
    <property type="match status" value="1"/>
</dbReference>
<evidence type="ECO:0000313" key="20">
    <source>
        <dbReference type="EMBL" id="MBM0748831.1"/>
    </source>
</evidence>
<keyword evidence="14 19" id="KW-0472">Membrane</keyword>
<keyword evidence="12 19" id="KW-1133">Transmembrane helix</keyword>
<evidence type="ECO:0000256" key="4">
    <source>
        <dbReference type="ARBA" id="ARBA00005189"/>
    </source>
</evidence>
<dbReference type="PIRSF" id="PIRSF001273">
    <property type="entry name" value="CDH"/>
    <property type="match status" value="1"/>
</dbReference>
<sequence>MKERNRFLSGLVWSLVIIIVMLSIAIFYYYRNGEALWRIVSEQCVPAMAQHSKPAPCKEVNLRQGHVIYKDIKGPHHYLLMPIEKISGMESPVLLDPYTPNFLAAAWQHRDLLVQGSQPVSDSAFSLAINAQYGRSQNQLHIHLSCLRPEVRQQLDSQASHLHDAWQPVTINRHRYLVRAISEAHLFNQSAFIRLAKEVAGAREKMGHYGMALTALPDGRLALLALERNWLMLNGGSAGELQDYQCQLLNK</sequence>
<evidence type="ECO:0000256" key="18">
    <source>
        <dbReference type="ARBA" id="ARBA00032892"/>
    </source>
</evidence>
<evidence type="ECO:0000256" key="11">
    <source>
        <dbReference type="ARBA" id="ARBA00022801"/>
    </source>
</evidence>
<dbReference type="GO" id="GO:0008715">
    <property type="term" value="F:CDP-diacylglycerol diphosphatase activity"/>
    <property type="evidence" value="ECO:0007669"/>
    <property type="project" value="UniProtKB-EC"/>
</dbReference>
<proteinExistence type="inferred from homology"/>
<evidence type="ECO:0000256" key="3">
    <source>
        <dbReference type="ARBA" id="ARBA00004927"/>
    </source>
</evidence>
<feature type="transmembrane region" description="Helical" evidence="19">
    <location>
        <begin position="7"/>
        <end position="30"/>
    </location>
</feature>
<gene>
    <name evidence="20" type="ORF">JJB79_15640</name>
</gene>
<evidence type="ECO:0000256" key="1">
    <source>
        <dbReference type="ARBA" id="ARBA00001007"/>
    </source>
</evidence>
<comment type="pathway">
    <text evidence="3">Phospholipid metabolism; CDP-diacylglycerol degradation; phosphatidate from CDP-diacylglycerol: step 1/1.</text>
</comment>
<accession>A0ABS1Z9W9</accession>
<comment type="pathway">
    <text evidence="4">Lipid metabolism.</text>
</comment>
<evidence type="ECO:0000256" key="17">
    <source>
        <dbReference type="ARBA" id="ARBA00032888"/>
    </source>
</evidence>
<dbReference type="GeneID" id="84692845"/>
<comment type="subcellular location">
    <subcellularLocation>
        <location evidence="2">Cell membrane</location>
        <topology evidence="2">Single-pass membrane protein</topology>
    </subcellularLocation>
</comment>
<dbReference type="EMBL" id="JAFCXS010000013">
    <property type="protein sequence ID" value="MBM0748831.1"/>
    <property type="molecule type" value="Genomic_DNA"/>
</dbReference>
<evidence type="ECO:0000256" key="15">
    <source>
        <dbReference type="ARBA" id="ARBA00023209"/>
    </source>
</evidence>
<dbReference type="Proteomes" id="UP000809137">
    <property type="component" value="Unassembled WGS sequence"/>
</dbReference>
<evidence type="ECO:0000256" key="12">
    <source>
        <dbReference type="ARBA" id="ARBA00022989"/>
    </source>
</evidence>
<name>A0ABS1Z9W9_9GAMM</name>
<evidence type="ECO:0000256" key="5">
    <source>
        <dbReference type="ARBA" id="ARBA00006435"/>
    </source>
</evidence>
<evidence type="ECO:0000256" key="9">
    <source>
        <dbReference type="ARBA" id="ARBA00022516"/>
    </source>
</evidence>
<evidence type="ECO:0000256" key="2">
    <source>
        <dbReference type="ARBA" id="ARBA00004162"/>
    </source>
</evidence>
<reference evidence="20 21" key="1">
    <citation type="submission" date="2021-01" db="EMBL/GenBank/DDBJ databases">
        <title>Complete genome sequence of Pantoea eucrina OB49, a heavy metal tolerant bacterium with PGPR potential isolated from wheat in Algeria.</title>
        <authorList>
            <person name="Lekired A."/>
            <person name="Ouzari I.H."/>
        </authorList>
    </citation>
    <scope>NUCLEOTIDE SEQUENCE [LARGE SCALE GENOMIC DNA]</scope>
    <source>
        <strain evidence="20 21">OB49</strain>
    </source>
</reference>
<keyword evidence="16" id="KW-1208">Phospholipid metabolism</keyword>
<keyword evidence="21" id="KW-1185">Reference proteome</keyword>
<dbReference type="RefSeq" id="WP_052246461.1">
    <property type="nucleotide sequence ID" value="NZ_CP083448.1"/>
</dbReference>
<organism evidence="20 21">
    <name type="scientific">Pantoea eucrina</name>
    <dbReference type="NCBI Taxonomy" id="472693"/>
    <lineage>
        <taxon>Bacteria</taxon>
        <taxon>Pseudomonadati</taxon>
        <taxon>Pseudomonadota</taxon>
        <taxon>Gammaproteobacteria</taxon>
        <taxon>Enterobacterales</taxon>
        <taxon>Erwiniaceae</taxon>
        <taxon>Pantoea</taxon>
    </lineage>
</organism>
<comment type="similarity">
    <text evidence="5">Belongs to the Cdh family.</text>
</comment>
<keyword evidence="9" id="KW-0444">Lipid biosynthesis</keyword>
<evidence type="ECO:0000256" key="6">
    <source>
        <dbReference type="ARBA" id="ARBA00012375"/>
    </source>
</evidence>
<keyword evidence="13" id="KW-0443">Lipid metabolism</keyword>
<dbReference type="SUPFAM" id="SSF54197">
    <property type="entry name" value="HIT-like"/>
    <property type="match status" value="1"/>
</dbReference>
<keyword evidence="8" id="KW-1003">Cell membrane</keyword>
<dbReference type="NCBIfam" id="NF003986">
    <property type="entry name" value="PRK05471.1-5"/>
    <property type="match status" value="1"/>
</dbReference>
<evidence type="ECO:0000256" key="16">
    <source>
        <dbReference type="ARBA" id="ARBA00023264"/>
    </source>
</evidence>
<dbReference type="InterPro" id="IPR036265">
    <property type="entry name" value="HIT-like_sf"/>
</dbReference>
<keyword evidence="10 19" id="KW-0812">Transmembrane</keyword>
<evidence type="ECO:0000256" key="7">
    <source>
        <dbReference type="ARBA" id="ARBA00019608"/>
    </source>
</evidence>
<evidence type="ECO:0000256" key="19">
    <source>
        <dbReference type="SAM" id="Phobius"/>
    </source>
</evidence>
<protein>
    <recommendedName>
        <fullName evidence="7">CDP-diacylglycerol pyrophosphatase</fullName>
        <ecNumber evidence="6">3.6.1.26</ecNumber>
    </recommendedName>
    <alternativeName>
        <fullName evidence="17">CDP-diacylglycerol phosphatidylhydrolase</fullName>
    </alternativeName>
    <alternativeName>
        <fullName evidence="18">CDP-diglyceride hydrolase</fullName>
    </alternativeName>
</protein>
<evidence type="ECO:0000256" key="13">
    <source>
        <dbReference type="ARBA" id="ARBA00023098"/>
    </source>
</evidence>
<evidence type="ECO:0000313" key="21">
    <source>
        <dbReference type="Proteomes" id="UP000809137"/>
    </source>
</evidence>
<comment type="catalytic activity">
    <reaction evidence="1">
        <text>a CDP-1,2-diacyl-sn-glycerol + H2O = a 1,2-diacyl-sn-glycero-3-phosphate + CMP + 2 H(+)</text>
        <dbReference type="Rhea" id="RHEA:15221"/>
        <dbReference type="ChEBI" id="CHEBI:15377"/>
        <dbReference type="ChEBI" id="CHEBI:15378"/>
        <dbReference type="ChEBI" id="CHEBI:58332"/>
        <dbReference type="ChEBI" id="CHEBI:58608"/>
        <dbReference type="ChEBI" id="CHEBI:60377"/>
        <dbReference type="EC" id="3.6.1.26"/>
    </reaction>
</comment>
<keyword evidence="15" id="KW-0594">Phospholipid biosynthesis</keyword>
<evidence type="ECO:0000256" key="10">
    <source>
        <dbReference type="ARBA" id="ARBA00022692"/>
    </source>
</evidence>
<dbReference type="Gene3D" id="3.30.428.30">
    <property type="entry name" value="HIT family - CDH-like"/>
    <property type="match status" value="1"/>
</dbReference>
<keyword evidence="11 20" id="KW-0378">Hydrolase</keyword>
<dbReference type="InterPro" id="IPR003763">
    <property type="entry name" value="CDP-diacylglyc_Pase"/>
</dbReference>
<evidence type="ECO:0000256" key="8">
    <source>
        <dbReference type="ARBA" id="ARBA00022475"/>
    </source>
</evidence>
<comment type="caution">
    <text evidence="20">The sequence shown here is derived from an EMBL/GenBank/DDBJ whole genome shotgun (WGS) entry which is preliminary data.</text>
</comment>
<dbReference type="EC" id="3.6.1.26" evidence="6"/>
<evidence type="ECO:0000256" key="14">
    <source>
        <dbReference type="ARBA" id="ARBA00023136"/>
    </source>
</evidence>